<dbReference type="EMBL" id="JBJUIK010000015">
    <property type="protein sequence ID" value="KAL3502527.1"/>
    <property type="molecule type" value="Genomic_DNA"/>
</dbReference>
<evidence type="ECO:0000313" key="3">
    <source>
        <dbReference type="EMBL" id="KAL3502527.1"/>
    </source>
</evidence>
<dbReference type="Proteomes" id="UP001630127">
    <property type="component" value="Unassembled WGS sequence"/>
</dbReference>
<dbReference type="InterPro" id="IPR003676">
    <property type="entry name" value="SAUR_fam"/>
</dbReference>
<evidence type="ECO:0008006" key="5">
    <source>
        <dbReference type="Google" id="ProtNLM"/>
    </source>
</evidence>
<proteinExistence type="inferred from homology"/>
<name>A0ABD2Y4S6_9GENT</name>
<protein>
    <recommendedName>
        <fullName evidence="5">Small auxin up regulated protein</fullName>
    </recommendedName>
</protein>
<evidence type="ECO:0000313" key="4">
    <source>
        <dbReference type="Proteomes" id="UP001630127"/>
    </source>
</evidence>
<feature type="region of interest" description="Disordered" evidence="2">
    <location>
        <begin position="1"/>
        <end position="23"/>
    </location>
</feature>
<dbReference type="PANTHER" id="PTHR31374:SF30">
    <property type="entry name" value="SAUR-LIKE AUXIN-RESPONSIVE FAMILY PROTEIN"/>
    <property type="match status" value="1"/>
</dbReference>
<organism evidence="3 4">
    <name type="scientific">Cinchona calisaya</name>
    <dbReference type="NCBI Taxonomy" id="153742"/>
    <lineage>
        <taxon>Eukaryota</taxon>
        <taxon>Viridiplantae</taxon>
        <taxon>Streptophyta</taxon>
        <taxon>Embryophyta</taxon>
        <taxon>Tracheophyta</taxon>
        <taxon>Spermatophyta</taxon>
        <taxon>Magnoliopsida</taxon>
        <taxon>eudicotyledons</taxon>
        <taxon>Gunneridae</taxon>
        <taxon>Pentapetalae</taxon>
        <taxon>asterids</taxon>
        <taxon>lamiids</taxon>
        <taxon>Gentianales</taxon>
        <taxon>Rubiaceae</taxon>
        <taxon>Cinchonoideae</taxon>
        <taxon>Cinchoneae</taxon>
        <taxon>Cinchona</taxon>
    </lineage>
</organism>
<evidence type="ECO:0000256" key="1">
    <source>
        <dbReference type="ARBA" id="ARBA00006974"/>
    </source>
</evidence>
<dbReference type="Pfam" id="PF02519">
    <property type="entry name" value="Auxin_inducible"/>
    <property type="match status" value="1"/>
</dbReference>
<reference evidence="3 4" key="1">
    <citation type="submission" date="2024-11" db="EMBL/GenBank/DDBJ databases">
        <title>A near-complete genome assembly of Cinchona calisaya.</title>
        <authorList>
            <person name="Lian D.C."/>
            <person name="Zhao X.W."/>
            <person name="Wei L."/>
        </authorList>
    </citation>
    <scope>NUCLEOTIDE SEQUENCE [LARGE SCALE GENOMIC DNA]</scope>
    <source>
        <tissue evidence="3">Nenye</tissue>
    </source>
</reference>
<comment type="similarity">
    <text evidence="1">Belongs to the ARG7 family.</text>
</comment>
<sequence length="100" mass="11414">MSMTGRDKSSSPTYARLRSSRNDEEAKCFVRKGYVPLLVGTNNEALERVSIPIKLINHPSLAYLLDESAREFGYNQQGLLRILCDVENFKEMLDSLSTWK</sequence>
<accession>A0ABD2Y4S6</accession>
<keyword evidence="4" id="KW-1185">Reference proteome</keyword>
<comment type="caution">
    <text evidence="3">The sequence shown here is derived from an EMBL/GenBank/DDBJ whole genome shotgun (WGS) entry which is preliminary data.</text>
</comment>
<dbReference type="AlphaFoldDB" id="A0ABD2Y4S6"/>
<evidence type="ECO:0000256" key="2">
    <source>
        <dbReference type="SAM" id="MobiDB-lite"/>
    </source>
</evidence>
<gene>
    <name evidence="3" type="ORF">ACH5RR_036976</name>
</gene>
<dbReference type="PANTHER" id="PTHR31374">
    <property type="entry name" value="AUXIN-INDUCED PROTEIN-LIKE-RELATED"/>
    <property type="match status" value="1"/>
</dbReference>